<sequence length="1008" mass="102916">MERPRRPPPRARPPLPRLLAAAVLVECCARLCPALGSGTGPTLSAAGPCAPLGPSAGERCRTDRPQRGAGTGQAPTPEAVGHPWTEAELLPSPGTPTGTAELSGPQESPRAPGQGWEGTGPAGRGGTTARPPRPSVSAGTTARAAGGEQPSPATLGGTSARASAPGEANTDPAATQPPGTDPVGQGASEGATAVQGTLSHSPPSVTVPGSARGQWRLSSTLLGWRAMGTALVQSQNDTLQLGDSSPGTHLSTVLATDTSAPGTTGTSPFAGGLQRLLTPTGTVQGTRWGLPGLSGGQGFASHPQEGPRSAPHPSALSLGPGGGTLASTAWPTVGTGPALLPATHRGSGLPLPTTMASTPGVTSPGQGGALDLTTRVLGPPDRGEPPEHSHIPLSPSATLGQPPVPLGPGSTTVAQGGVTQTSPESSHTPLSPQSAPASGPAGTPLSTPLPSPGTGWGVLGFSPTVGTALGDPPPGLPHSRSRAGPAESPPSLGGTQVGVGSLAPPSAPGPPQQPALSQPASTPAIGVTTTRVTATTTAATSPERLGDTGTVTAQPRADMGCLTQGSPAQVPTVTPGSPQQPTVSHGGALGSSPSALDTELAQPSSSPRGRADTDTSRVTPAGAGRAPQVFIVEDQPPLLRASLLRVPCELVLNMEFTPALRDPGSPERQELLQSFNQTVTPLFAPVPGFLRLEVTGIRWVLAQPRSVWRSQRGLRGLSHAAGPRQCRGAVGAGVRPAQTARPPDPCAELFACPSGFSCVSRADGNVTCTSLCHRDYCKNHGICSHAPGHPPRCQCPVGSDFWFMGLRCDYRVTQQSLLGMAAGVLLSIILLGAVLAAIAVRRFKALLLEARAEQTRSSYRRFCRLDDVSAQYWSRSGLPSASSLDNPAFSNSEELLHLQVLDSGCCGCRGDSAVTDGAKWGPAPCAHPQCRPSFHYEWDNSSSSMNDPMVDSGKASDISVSSWPMEPIQWGPFPLLHQLSRQRPHKARWPQSACEGLELGTLERSWTA</sequence>
<protein>
    <recommendedName>
        <fullName evidence="5">EGF-like domain-containing protein</fullName>
    </recommendedName>
</protein>
<feature type="region of interest" description="Disordered" evidence="2">
    <location>
        <begin position="285"/>
        <end position="622"/>
    </location>
</feature>
<evidence type="ECO:0000259" key="5">
    <source>
        <dbReference type="PROSITE" id="PS50026"/>
    </source>
</evidence>
<keyword evidence="7" id="KW-1185">Reference proteome</keyword>
<evidence type="ECO:0000256" key="1">
    <source>
        <dbReference type="PROSITE-ProRule" id="PRU00076"/>
    </source>
</evidence>
<keyword evidence="3" id="KW-0812">Transmembrane</keyword>
<evidence type="ECO:0000256" key="2">
    <source>
        <dbReference type="SAM" id="MobiDB-lite"/>
    </source>
</evidence>
<organism evidence="6 7">
    <name type="scientific">Zosterops borbonicus</name>
    <dbReference type="NCBI Taxonomy" id="364589"/>
    <lineage>
        <taxon>Eukaryota</taxon>
        <taxon>Metazoa</taxon>
        <taxon>Chordata</taxon>
        <taxon>Craniata</taxon>
        <taxon>Vertebrata</taxon>
        <taxon>Euteleostomi</taxon>
        <taxon>Archelosauria</taxon>
        <taxon>Archosauria</taxon>
        <taxon>Dinosauria</taxon>
        <taxon>Saurischia</taxon>
        <taxon>Theropoda</taxon>
        <taxon>Coelurosauria</taxon>
        <taxon>Aves</taxon>
        <taxon>Neognathae</taxon>
        <taxon>Neoaves</taxon>
        <taxon>Telluraves</taxon>
        <taxon>Australaves</taxon>
        <taxon>Passeriformes</taxon>
        <taxon>Sylvioidea</taxon>
        <taxon>Zosteropidae</taxon>
        <taxon>Zosterops</taxon>
    </lineage>
</organism>
<evidence type="ECO:0000256" key="4">
    <source>
        <dbReference type="SAM" id="SignalP"/>
    </source>
</evidence>
<comment type="caution">
    <text evidence="1">Lacks conserved residue(s) required for the propagation of feature annotation.</text>
</comment>
<feature type="signal peptide" evidence="4">
    <location>
        <begin position="1"/>
        <end position="29"/>
    </location>
</feature>
<dbReference type="InterPro" id="IPR000742">
    <property type="entry name" value="EGF"/>
</dbReference>
<proteinExistence type="predicted"/>
<dbReference type="InterPro" id="IPR039861">
    <property type="entry name" value="IMPG"/>
</dbReference>
<feature type="compositionally biased region" description="Gly residues" evidence="2">
    <location>
        <begin position="115"/>
        <end position="126"/>
    </location>
</feature>
<comment type="caution">
    <text evidence="6">The sequence shown here is derived from an EMBL/GenBank/DDBJ whole genome shotgun (WGS) entry which is preliminary data.</text>
</comment>
<feature type="compositionally biased region" description="Polar residues" evidence="2">
    <location>
        <begin position="409"/>
        <end position="436"/>
    </location>
</feature>
<gene>
    <name evidence="6" type="ORF">HGM15179_005925</name>
</gene>
<keyword evidence="3" id="KW-1133">Transmembrane helix</keyword>
<feature type="compositionally biased region" description="Polar residues" evidence="2">
    <location>
        <begin position="563"/>
        <end position="583"/>
    </location>
</feature>
<feature type="domain" description="EGF-like" evidence="5">
    <location>
        <begin position="769"/>
        <end position="809"/>
    </location>
</feature>
<name>A0A8K1GLB8_9PASS</name>
<dbReference type="EMBL" id="SWJQ01000131">
    <property type="protein sequence ID" value="TRZ21164.1"/>
    <property type="molecule type" value="Genomic_DNA"/>
</dbReference>
<dbReference type="GO" id="GO:0007601">
    <property type="term" value="P:visual perception"/>
    <property type="evidence" value="ECO:0007669"/>
    <property type="project" value="InterPro"/>
</dbReference>
<keyword evidence="3" id="KW-0472">Membrane</keyword>
<dbReference type="AlphaFoldDB" id="A0A8K1GLB8"/>
<feature type="compositionally biased region" description="Polar residues" evidence="2">
    <location>
        <begin position="354"/>
        <end position="364"/>
    </location>
</feature>
<keyword evidence="1" id="KW-0245">EGF-like domain</keyword>
<reference evidence="6" key="1">
    <citation type="submission" date="2019-04" db="EMBL/GenBank/DDBJ databases">
        <title>Genome assembly of Zosterops borbonicus 15179.</title>
        <authorList>
            <person name="Leroy T."/>
            <person name="Anselmetti Y."/>
            <person name="Tilak M.-K."/>
            <person name="Nabholz B."/>
        </authorList>
    </citation>
    <scope>NUCLEOTIDE SEQUENCE</scope>
    <source>
        <strain evidence="6">HGM_15179</strain>
        <tissue evidence="6">Muscle</tissue>
    </source>
</reference>
<feature type="compositionally biased region" description="Low complexity" evidence="2">
    <location>
        <begin position="439"/>
        <end position="448"/>
    </location>
</feature>
<feature type="transmembrane region" description="Helical" evidence="3">
    <location>
        <begin position="817"/>
        <end position="840"/>
    </location>
</feature>
<dbReference type="Proteomes" id="UP000796761">
    <property type="component" value="Unassembled WGS sequence"/>
</dbReference>
<feature type="compositionally biased region" description="Low complexity" evidence="2">
    <location>
        <begin position="514"/>
        <end position="540"/>
    </location>
</feature>
<accession>A0A8K1GLB8</accession>
<dbReference type="OrthoDB" id="10055523at2759"/>
<dbReference type="PANTHER" id="PTHR12199:SF5">
    <property type="entry name" value="MUCIN-2-LIKE ISOFORM X1"/>
    <property type="match status" value="1"/>
</dbReference>
<dbReference type="PANTHER" id="PTHR12199">
    <property type="entry name" value="INTERPHOTORECEPTOR MATRIX PROTEOGLYCAN"/>
    <property type="match status" value="1"/>
</dbReference>
<dbReference type="PROSITE" id="PS50026">
    <property type="entry name" value="EGF_3"/>
    <property type="match status" value="1"/>
</dbReference>
<evidence type="ECO:0000313" key="7">
    <source>
        <dbReference type="Proteomes" id="UP000796761"/>
    </source>
</evidence>
<feature type="compositionally biased region" description="Polar residues" evidence="2">
    <location>
        <begin position="194"/>
        <end position="204"/>
    </location>
</feature>
<feature type="compositionally biased region" description="Polar residues" evidence="2">
    <location>
        <begin position="591"/>
        <end position="607"/>
    </location>
</feature>
<evidence type="ECO:0000313" key="6">
    <source>
        <dbReference type="EMBL" id="TRZ21164.1"/>
    </source>
</evidence>
<feature type="compositionally biased region" description="Basic and acidic residues" evidence="2">
    <location>
        <begin position="381"/>
        <end position="390"/>
    </location>
</feature>
<evidence type="ECO:0000256" key="3">
    <source>
        <dbReference type="SAM" id="Phobius"/>
    </source>
</evidence>
<feature type="chain" id="PRO_5035466385" description="EGF-like domain-containing protein" evidence="4">
    <location>
        <begin position="30"/>
        <end position="1008"/>
    </location>
</feature>
<feature type="region of interest" description="Disordered" evidence="2">
    <location>
        <begin position="39"/>
        <end position="211"/>
    </location>
</feature>
<keyword evidence="4" id="KW-0732">Signal</keyword>